<keyword evidence="7" id="KW-1185">Reference proteome</keyword>
<evidence type="ECO:0000256" key="3">
    <source>
        <dbReference type="ARBA" id="ARBA00023004"/>
    </source>
</evidence>
<dbReference type="InterPro" id="IPR013785">
    <property type="entry name" value="Aldolase_TIM"/>
</dbReference>
<evidence type="ECO:0000256" key="4">
    <source>
        <dbReference type="ARBA" id="ARBA00023014"/>
    </source>
</evidence>
<keyword evidence="1" id="KW-0949">S-adenosyl-L-methionine</keyword>
<accession>A0ABT3B3I7</accession>
<dbReference type="CDD" id="cd01335">
    <property type="entry name" value="Radical_SAM"/>
    <property type="match status" value="1"/>
</dbReference>
<name>A0ABT3B3I7_9CYAN</name>
<reference evidence="6 7" key="1">
    <citation type="submission" date="2022-10" db="EMBL/GenBank/DDBJ databases">
        <title>Identification of biosynthetic pathway for the production of the potent trypsin inhibitor radiosumin.</title>
        <authorList>
            <person name="Fewer D.P."/>
            <person name="Delbaje E."/>
            <person name="Ouyang X."/>
            <person name="Agostino P.D."/>
            <person name="Wahlsten M."/>
            <person name="Jokela J."/>
            <person name="Permi P."/>
            <person name="Haapaniemi E."/>
            <person name="Koistinen H."/>
        </authorList>
    </citation>
    <scope>NUCLEOTIDE SEQUENCE [LARGE SCALE GENOMIC DNA]</scope>
    <source>
        <strain evidence="6 7">NIES-515</strain>
    </source>
</reference>
<proteinExistence type="predicted"/>
<dbReference type="Pfam" id="PF04055">
    <property type="entry name" value="Radical_SAM"/>
    <property type="match status" value="1"/>
</dbReference>
<evidence type="ECO:0000313" key="7">
    <source>
        <dbReference type="Proteomes" id="UP001526143"/>
    </source>
</evidence>
<feature type="domain" description="Radical SAM core" evidence="5">
    <location>
        <begin position="89"/>
        <end position="340"/>
    </location>
</feature>
<dbReference type="SFLD" id="SFLDG01060">
    <property type="entry name" value="BATS_domain_containing"/>
    <property type="match status" value="1"/>
</dbReference>
<sequence length="455" mass="50846">MITPTAFTEAIPDEFYQSLYQTSEHIFTGIKIDNRIVERVCQLLDERDPAHGLSVEGTALLLHLVRSSPSPEAKAAVIEAARKIRGNIFGQKVATMVPIEVTSYCASTCKFCGWRADNTDMVRLAITEVAIREQASILANYGFSHFEIAGGDDLNFLRNDLKNLIAALKEETVKVNPDSRVSICLVPMHEQQYALLKEYGLDCVLTWQETYNEDLFNYHIPSGPKAWGIDLDYRITKGGNGFLERLKSQEKAIRAGLQVGMGVMIGLADIAEADILSVIIHGRQLLKHYYGQVQPLIIGMPTWNPITTKNTDNRIAHGFNFDAADNFEMLSAIYLLAFPDQYAWVFSNCRVGLNVQLESIETASCFTSTEVRIAPGGYLNIDDSNPDEKERMFARSTVAQKNLTKEQVLSGEQFTHYYHTHNDFVNQLVSRGLHVVSDQSLLMEMRGKIPSPVGG</sequence>
<evidence type="ECO:0000256" key="1">
    <source>
        <dbReference type="ARBA" id="ARBA00022691"/>
    </source>
</evidence>
<dbReference type="SUPFAM" id="SSF102114">
    <property type="entry name" value="Radical SAM enzymes"/>
    <property type="match status" value="1"/>
</dbReference>
<dbReference type="InterPro" id="IPR034428">
    <property type="entry name" value="ThiH/NoCL/HydG-like"/>
</dbReference>
<evidence type="ECO:0000313" key="6">
    <source>
        <dbReference type="EMBL" id="MCV3215941.1"/>
    </source>
</evidence>
<dbReference type="Gene3D" id="3.20.20.70">
    <property type="entry name" value="Aldolase class I"/>
    <property type="match status" value="1"/>
</dbReference>
<gene>
    <name evidence="6" type="ORF">OGM63_20935</name>
</gene>
<dbReference type="PANTHER" id="PTHR43583:SF1">
    <property type="entry name" value="2-IMINOACETATE SYNTHASE"/>
    <property type="match status" value="1"/>
</dbReference>
<dbReference type="PROSITE" id="PS51918">
    <property type="entry name" value="RADICAL_SAM"/>
    <property type="match status" value="1"/>
</dbReference>
<comment type="caution">
    <text evidence="6">The sequence shown here is derived from an EMBL/GenBank/DDBJ whole genome shotgun (WGS) entry which is preliminary data.</text>
</comment>
<keyword evidence="3" id="KW-0408">Iron</keyword>
<dbReference type="InterPro" id="IPR007197">
    <property type="entry name" value="rSAM"/>
</dbReference>
<dbReference type="SFLD" id="SFLDS00029">
    <property type="entry name" value="Radical_SAM"/>
    <property type="match status" value="1"/>
</dbReference>
<evidence type="ECO:0000256" key="2">
    <source>
        <dbReference type="ARBA" id="ARBA00022723"/>
    </source>
</evidence>
<protein>
    <recommendedName>
        <fullName evidence="5">Radical SAM core domain-containing protein</fullName>
    </recommendedName>
</protein>
<organism evidence="6 7">
    <name type="scientific">Plectonema radiosum NIES-515</name>
    <dbReference type="NCBI Taxonomy" id="2986073"/>
    <lineage>
        <taxon>Bacteria</taxon>
        <taxon>Bacillati</taxon>
        <taxon>Cyanobacteriota</taxon>
        <taxon>Cyanophyceae</taxon>
        <taxon>Oscillatoriophycideae</taxon>
        <taxon>Oscillatoriales</taxon>
        <taxon>Microcoleaceae</taxon>
        <taxon>Plectonema</taxon>
    </lineage>
</organism>
<dbReference type="RefSeq" id="WP_263747588.1">
    <property type="nucleotide sequence ID" value="NZ_JAOWRF010000298.1"/>
</dbReference>
<keyword evidence="2" id="KW-0479">Metal-binding</keyword>
<dbReference type="EMBL" id="JAOWRF010000298">
    <property type="protein sequence ID" value="MCV3215941.1"/>
    <property type="molecule type" value="Genomic_DNA"/>
</dbReference>
<dbReference type="Proteomes" id="UP001526143">
    <property type="component" value="Unassembled WGS sequence"/>
</dbReference>
<evidence type="ECO:0000259" key="5">
    <source>
        <dbReference type="PROSITE" id="PS51918"/>
    </source>
</evidence>
<dbReference type="InterPro" id="IPR058240">
    <property type="entry name" value="rSAM_sf"/>
</dbReference>
<dbReference type="PANTHER" id="PTHR43583">
    <property type="entry name" value="2-IMINOACETATE SYNTHASE"/>
    <property type="match status" value="1"/>
</dbReference>
<keyword evidence="4" id="KW-0411">Iron-sulfur</keyword>